<name>A0A9R1XUE2_LACSA</name>
<comment type="caution">
    <text evidence="1">The sequence shown here is derived from an EMBL/GenBank/DDBJ whole genome shotgun (WGS) entry which is preliminary data.</text>
</comment>
<sequence>MQATCSSSMHPHLFTASPVQLPYNTSNPTLFFTYFLFDVFLIQQKPPHLFLILTAPSDGGLFSDSFVVFAPSPSSISVADSKSDPLHCQSRSQSFNFYPDERLKTKKGLCQMEQINKHKSCYTNVKRKGFVKWNILTNRRVVINLDFTKPLNTMNTGVLAMPKKWNWNQGFKGTIWATSVTTSMACTSAKRTAFKPDVRHDACTRFNVVGKLSVWFKPIHIYSYIEWQLFLRQLETPLNIESINPNLKEALNGQDCYGSRGVKKSVMGTDVNGSSSSIFSGMRQELMSLPSAHQQD</sequence>
<dbReference type="AlphaFoldDB" id="A0A9R1XUE2"/>
<gene>
    <name evidence="1" type="ORF">LSAT_V11C100001720</name>
</gene>
<dbReference type="Proteomes" id="UP000235145">
    <property type="component" value="Unassembled WGS sequence"/>
</dbReference>
<proteinExistence type="predicted"/>
<dbReference type="EMBL" id="NBSK02000001">
    <property type="protein sequence ID" value="KAJ0226206.1"/>
    <property type="molecule type" value="Genomic_DNA"/>
</dbReference>
<reference evidence="1 2" key="1">
    <citation type="journal article" date="2017" name="Nat. Commun.">
        <title>Genome assembly with in vitro proximity ligation data and whole-genome triplication in lettuce.</title>
        <authorList>
            <person name="Reyes-Chin-Wo S."/>
            <person name="Wang Z."/>
            <person name="Yang X."/>
            <person name="Kozik A."/>
            <person name="Arikit S."/>
            <person name="Song C."/>
            <person name="Xia L."/>
            <person name="Froenicke L."/>
            <person name="Lavelle D.O."/>
            <person name="Truco M.J."/>
            <person name="Xia R."/>
            <person name="Zhu S."/>
            <person name="Xu C."/>
            <person name="Xu H."/>
            <person name="Xu X."/>
            <person name="Cox K."/>
            <person name="Korf I."/>
            <person name="Meyers B.C."/>
            <person name="Michelmore R.W."/>
        </authorList>
    </citation>
    <scope>NUCLEOTIDE SEQUENCE [LARGE SCALE GENOMIC DNA]</scope>
    <source>
        <strain evidence="2">cv. Salinas</strain>
        <tissue evidence="1">Seedlings</tissue>
    </source>
</reference>
<accession>A0A9R1XUE2</accession>
<evidence type="ECO:0000313" key="1">
    <source>
        <dbReference type="EMBL" id="KAJ0226206.1"/>
    </source>
</evidence>
<organism evidence="1 2">
    <name type="scientific">Lactuca sativa</name>
    <name type="common">Garden lettuce</name>
    <dbReference type="NCBI Taxonomy" id="4236"/>
    <lineage>
        <taxon>Eukaryota</taxon>
        <taxon>Viridiplantae</taxon>
        <taxon>Streptophyta</taxon>
        <taxon>Embryophyta</taxon>
        <taxon>Tracheophyta</taxon>
        <taxon>Spermatophyta</taxon>
        <taxon>Magnoliopsida</taxon>
        <taxon>eudicotyledons</taxon>
        <taxon>Gunneridae</taxon>
        <taxon>Pentapetalae</taxon>
        <taxon>asterids</taxon>
        <taxon>campanulids</taxon>
        <taxon>Asterales</taxon>
        <taxon>Asteraceae</taxon>
        <taxon>Cichorioideae</taxon>
        <taxon>Cichorieae</taxon>
        <taxon>Lactucinae</taxon>
        <taxon>Lactuca</taxon>
    </lineage>
</organism>
<protein>
    <submittedName>
        <fullName evidence="1">Uncharacterized protein</fullName>
    </submittedName>
</protein>
<evidence type="ECO:0000313" key="2">
    <source>
        <dbReference type="Proteomes" id="UP000235145"/>
    </source>
</evidence>
<keyword evidence="2" id="KW-1185">Reference proteome</keyword>